<dbReference type="Proteomes" id="UP001528823">
    <property type="component" value="Unassembled WGS sequence"/>
</dbReference>
<proteinExistence type="predicted"/>
<evidence type="ECO:0000313" key="2">
    <source>
        <dbReference type="Proteomes" id="UP001528823"/>
    </source>
</evidence>
<accession>A0ABT5U2S8</accession>
<reference evidence="1 2" key="1">
    <citation type="submission" date="2022-11" db="EMBL/GenBank/DDBJ databases">
        <title>Spartinivicinus poritis sp. nov., isolated from scleractinian coral Porites lutea.</title>
        <authorList>
            <person name="Zhang G."/>
            <person name="Cai L."/>
            <person name="Wei Q."/>
        </authorList>
    </citation>
    <scope>NUCLEOTIDE SEQUENCE [LARGE SCALE GENOMIC DNA]</scope>
    <source>
        <strain evidence="1 2">A2-2</strain>
    </source>
</reference>
<protein>
    <recommendedName>
        <fullName evidence="3">Baseplate protein J-like domain-containing protein</fullName>
    </recommendedName>
</protein>
<keyword evidence="2" id="KW-1185">Reference proteome</keyword>
<evidence type="ECO:0008006" key="3">
    <source>
        <dbReference type="Google" id="ProtNLM"/>
    </source>
</evidence>
<dbReference type="EMBL" id="JAPMOU010000002">
    <property type="protein sequence ID" value="MDE1460673.1"/>
    <property type="molecule type" value="Genomic_DNA"/>
</dbReference>
<evidence type="ECO:0000313" key="1">
    <source>
        <dbReference type="EMBL" id="MDE1460673.1"/>
    </source>
</evidence>
<dbReference type="RefSeq" id="WP_274687045.1">
    <property type="nucleotide sequence ID" value="NZ_JAPMOU010000002.1"/>
</dbReference>
<sequence length="1328" mass="150078">MRDSASSTTNHYESKRQGCTQSERLSIFLKSGYLLPEERSIEDWLVMGVAFAKEIKFIDENNQHCGNWAGLLNCDETILLALISQKNNTIQLEEQFLTIISGRYDESLALLAELVELNVTIVKTINQWYEWSKQRKNKVIDQLQAKLLEVIQFHRPQLNRLRHWLALSISNADAHQAVVHTLKAVINDIDCLGKAWRYEPLASNVAEKTFDRQQLENFFHSLQQSIGYLSDFAKPLLKASLQVAQHEPASALFIGFILLLAKVRAKTDHFIDEHQYFYYNHLLKLSPKASRSDYTQLILSSHKKTTIPQGTVFICEADDQHDELYYQSERPVMVVDGTVAQLANIYIQHDPLNVPGYNLGFVTNIHGQYLDEHKLISHQAQSLFGAPLIVNQQTRREKTAVGFAIGSNILQLKQGLRQIVVNLVLEKRHVKNTVDDNSYSCSDRLKRKTISESISHCLLEDGSLTPESLSVLLDDQCSLLTEGAKQRYKQVYDSTQTGIFLSESDKQWLLEKIFDHTFQISLTSEEGWHFITSYDIELVTPKQSTSKHIELAISFQLPRSAPAIVSFDQTIHCLIPSDQYPDQLTPVIRFLLKQDSFIYSYSLLADLVLLQADIQVDVTGLKDLQLYNDLGPVNPASPFMPFGAQPHSGSGLIIGSNEFSYKTLTQLSFDLEWSGLPKKRGGFETYYKAYDLGITNASFQVYPQILQDGLWYPESEASQQQGKIPQPQVLFTIDQEDYLSNWQTITFSDLELFKPAKNSQKLPLNYTTRSMNGFVRLQLTGTEHGFAHKLYPIIMGQKMTETVRLKLAKPPDVPAPYTPVIARINANYQANTSIHVEKIASDSKPSLVNLAGEIYTLYPFGCRSFSEKIRYETGYLLPQYLFQGALYIGIQFNSIFTGGRLSLLIDVDAASVAQIRHTTGTLKWAFLKNNIWFDIDGKYVLTDDTNSFLTPGIITLELPEEMIKGQSTLAQQNNDTEINCHLMSPDLFWLRVSTDDNPGCYCQLRDVKLNGVRVRWLVNPDVRRPANLAADNQFKLQQSIEGITAIAQPLPSVGGRLKESATGWSQRCAERLRHRGRAIQTWDFERIVLEHFPNIERVKCFTAQRFQQPHQVVLGSVLLIVIPKASHLHEDSTASQLSQPAQPVSAIELERIKQTLQARCNPGITVEVANPIYERIQLRCSVVFNTNASDINGHSALNDAISHYLSAWGKYRFTPPFDWVLQPDMIEAFIRDLPYIAYVTNLSLIKVTPLLDGRYELFDSVVSDEDQAAPGITTATTAQRSVNPKYPWGIALPFAQHGIESKGQTNDVIPDRTGVDELALGASFVIGR</sequence>
<gene>
    <name evidence="1" type="ORF">ORQ98_01710</name>
</gene>
<comment type="caution">
    <text evidence="1">The sequence shown here is derived from an EMBL/GenBank/DDBJ whole genome shotgun (WGS) entry which is preliminary data.</text>
</comment>
<name>A0ABT5U2S8_9GAMM</name>
<organism evidence="1 2">
    <name type="scientific">Spartinivicinus poritis</name>
    <dbReference type="NCBI Taxonomy" id="2994640"/>
    <lineage>
        <taxon>Bacteria</taxon>
        <taxon>Pseudomonadati</taxon>
        <taxon>Pseudomonadota</taxon>
        <taxon>Gammaproteobacteria</taxon>
        <taxon>Oceanospirillales</taxon>
        <taxon>Zooshikellaceae</taxon>
        <taxon>Spartinivicinus</taxon>
    </lineage>
</organism>